<evidence type="ECO:0000256" key="4">
    <source>
        <dbReference type="ARBA" id="ARBA00022679"/>
    </source>
</evidence>
<proteinExistence type="inferred from homology"/>
<dbReference type="PANTHER" id="PTHR46905:SF1">
    <property type="entry name" value="RING-TYPE E3 UBIQUITIN TRANSFERASE"/>
    <property type="match status" value="1"/>
</dbReference>
<name>A0AAP0WPR4_LIQFO</name>
<evidence type="ECO:0000256" key="12">
    <source>
        <dbReference type="SAM" id="MobiDB-lite"/>
    </source>
</evidence>
<evidence type="ECO:0000256" key="2">
    <source>
        <dbReference type="ARBA" id="ARBA00004167"/>
    </source>
</evidence>
<evidence type="ECO:0000259" key="14">
    <source>
        <dbReference type="PROSITE" id="PS50089"/>
    </source>
</evidence>
<dbReference type="GO" id="GO:0016567">
    <property type="term" value="P:protein ubiquitination"/>
    <property type="evidence" value="ECO:0007669"/>
    <property type="project" value="InterPro"/>
</dbReference>
<protein>
    <recommendedName>
        <fullName evidence="3">RING-type E3 ubiquitin transferase</fullName>
        <ecNumber evidence="3">2.3.2.27</ecNumber>
    </recommendedName>
</protein>
<feature type="domain" description="RING-type" evidence="14">
    <location>
        <begin position="116"/>
        <end position="158"/>
    </location>
</feature>
<feature type="transmembrane region" description="Helical" evidence="13">
    <location>
        <begin position="48"/>
        <end position="69"/>
    </location>
</feature>
<evidence type="ECO:0000313" key="15">
    <source>
        <dbReference type="EMBL" id="KAK9275992.1"/>
    </source>
</evidence>
<gene>
    <name evidence="15" type="ORF">L1049_023268</name>
</gene>
<keyword evidence="16" id="KW-1185">Reference proteome</keyword>
<dbReference type="Gene3D" id="3.30.40.10">
    <property type="entry name" value="Zinc/RING finger domain, C3HC4 (zinc finger)"/>
    <property type="match status" value="1"/>
</dbReference>
<evidence type="ECO:0000256" key="7">
    <source>
        <dbReference type="ARBA" id="ARBA00022833"/>
    </source>
</evidence>
<dbReference type="PROSITE" id="PS50089">
    <property type="entry name" value="ZF_RING_2"/>
    <property type="match status" value="1"/>
</dbReference>
<sequence>MRPLPPEAGQDGDRLSPPPTTTTTTATCDPHTCTWQPYATSGDFEANAAVVIILLLCALICGLALNAAIRCSQRRSRLPESTHRKPNPVAGAGQRVEPPTLVFSAGMKLAGVGVECAICLSEFVDGEGIRVLGSCNHGFHVHCIHQWLSSHSSCPTCRAPTCLPSSPSPHDAPPPVPPPTSTGVRIDQV</sequence>
<comment type="subcellular location">
    <subcellularLocation>
        <location evidence="2">Membrane</location>
        <topology evidence="2">Single-pass membrane protein</topology>
    </subcellularLocation>
</comment>
<feature type="region of interest" description="Disordered" evidence="12">
    <location>
        <begin position="165"/>
        <end position="189"/>
    </location>
</feature>
<dbReference type="EMBL" id="JBBPBK010000011">
    <property type="protein sequence ID" value="KAK9275992.1"/>
    <property type="molecule type" value="Genomic_DNA"/>
</dbReference>
<dbReference type="EC" id="2.3.2.27" evidence="3"/>
<dbReference type="GO" id="GO:0008270">
    <property type="term" value="F:zinc ion binding"/>
    <property type="evidence" value="ECO:0007669"/>
    <property type="project" value="UniProtKB-KW"/>
</dbReference>
<comment type="similarity">
    <text evidence="10">Belongs to the RING-type zinc finger family. ATL subfamily.</text>
</comment>
<dbReference type="SUPFAM" id="SSF57850">
    <property type="entry name" value="RING/U-box"/>
    <property type="match status" value="1"/>
</dbReference>
<keyword evidence="11" id="KW-0863">Zinc-finger</keyword>
<dbReference type="Pfam" id="PF13639">
    <property type="entry name" value="zf-RING_2"/>
    <property type="match status" value="1"/>
</dbReference>
<keyword evidence="6" id="KW-0479">Metal-binding</keyword>
<reference evidence="15 16" key="1">
    <citation type="journal article" date="2024" name="Plant J.">
        <title>Genome sequences and population genomics reveal climatic adaptation and genomic divergence between two closely related sweetgum species.</title>
        <authorList>
            <person name="Xu W.Q."/>
            <person name="Ren C.Q."/>
            <person name="Zhang X.Y."/>
            <person name="Comes H.P."/>
            <person name="Liu X.H."/>
            <person name="Li Y.G."/>
            <person name="Kettle C.J."/>
            <person name="Jalonen R."/>
            <person name="Gaisberger H."/>
            <person name="Ma Y.Z."/>
            <person name="Qiu Y.X."/>
        </authorList>
    </citation>
    <scope>NUCLEOTIDE SEQUENCE [LARGE SCALE GENOMIC DNA]</scope>
    <source>
        <strain evidence="15">Hangzhou</strain>
    </source>
</reference>
<keyword evidence="4" id="KW-0808">Transferase</keyword>
<feature type="region of interest" description="Disordered" evidence="12">
    <location>
        <begin position="1"/>
        <end position="26"/>
    </location>
</feature>
<evidence type="ECO:0000256" key="9">
    <source>
        <dbReference type="ARBA" id="ARBA00023136"/>
    </source>
</evidence>
<comment type="catalytic activity">
    <reaction evidence="1">
        <text>S-ubiquitinyl-[E2 ubiquitin-conjugating enzyme]-L-cysteine + [acceptor protein]-L-lysine = [E2 ubiquitin-conjugating enzyme]-L-cysteine + N(6)-ubiquitinyl-[acceptor protein]-L-lysine.</text>
        <dbReference type="EC" id="2.3.2.27"/>
    </reaction>
</comment>
<evidence type="ECO:0000256" key="5">
    <source>
        <dbReference type="ARBA" id="ARBA00022692"/>
    </source>
</evidence>
<keyword evidence="7" id="KW-0862">Zinc</keyword>
<evidence type="ECO:0000256" key="13">
    <source>
        <dbReference type="SAM" id="Phobius"/>
    </source>
</evidence>
<evidence type="ECO:0000256" key="6">
    <source>
        <dbReference type="ARBA" id="ARBA00022723"/>
    </source>
</evidence>
<feature type="compositionally biased region" description="Pro residues" evidence="12">
    <location>
        <begin position="166"/>
        <end position="180"/>
    </location>
</feature>
<evidence type="ECO:0000256" key="3">
    <source>
        <dbReference type="ARBA" id="ARBA00012483"/>
    </source>
</evidence>
<dbReference type="SMART" id="SM00184">
    <property type="entry name" value="RING"/>
    <property type="match status" value="1"/>
</dbReference>
<keyword evidence="9 13" id="KW-0472">Membrane</keyword>
<dbReference type="InterPro" id="IPR013083">
    <property type="entry name" value="Znf_RING/FYVE/PHD"/>
</dbReference>
<dbReference type="PANTHER" id="PTHR46905">
    <property type="entry name" value="RING-H2 FINGER PROTEIN ATL78"/>
    <property type="match status" value="1"/>
</dbReference>
<dbReference type="InterPro" id="IPR001841">
    <property type="entry name" value="Znf_RING"/>
</dbReference>
<dbReference type="AlphaFoldDB" id="A0AAP0WPR4"/>
<evidence type="ECO:0000256" key="11">
    <source>
        <dbReference type="PROSITE-ProRule" id="PRU00175"/>
    </source>
</evidence>
<comment type="caution">
    <text evidence="15">The sequence shown here is derived from an EMBL/GenBank/DDBJ whole genome shotgun (WGS) entry which is preliminary data.</text>
</comment>
<evidence type="ECO:0000256" key="10">
    <source>
        <dbReference type="ARBA" id="ARBA00024209"/>
    </source>
</evidence>
<evidence type="ECO:0000256" key="1">
    <source>
        <dbReference type="ARBA" id="ARBA00000900"/>
    </source>
</evidence>
<accession>A0AAP0WPR4</accession>
<dbReference type="InterPro" id="IPR044602">
    <property type="entry name" value="ATL10/ATL72-79-like"/>
</dbReference>
<dbReference type="CDD" id="cd16461">
    <property type="entry name" value="RING-H2_EL5-like"/>
    <property type="match status" value="1"/>
</dbReference>
<dbReference type="GO" id="GO:0016020">
    <property type="term" value="C:membrane"/>
    <property type="evidence" value="ECO:0007669"/>
    <property type="project" value="UniProtKB-SubCell"/>
</dbReference>
<organism evidence="15 16">
    <name type="scientific">Liquidambar formosana</name>
    <name type="common">Formosan gum</name>
    <dbReference type="NCBI Taxonomy" id="63359"/>
    <lineage>
        <taxon>Eukaryota</taxon>
        <taxon>Viridiplantae</taxon>
        <taxon>Streptophyta</taxon>
        <taxon>Embryophyta</taxon>
        <taxon>Tracheophyta</taxon>
        <taxon>Spermatophyta</taxon>
        <taxon>Magnoliopsida</taxon>
        <taxon>eudicotyledons</taxon>
        <taxon>Gunneridae</taxon>
        <taxon>Pentapetalae</taxon>
        <taxon>Saxifragales</taxon>
        <taxon>Altingiaceae</taxon>
        <taxon>Liquidambar</taxon>
    </lineage>
</organism>
<evidence type="ECO:0000256" key="8">
    <source>
        <dbReference type="ARBA" id="ARBA00022989"/>
    </source>
</evidence>
<keyword evidence="8 13" id="KW-1133">Transmembrane helix</keyword>
<evidence type="ECO:0000313" key="16">
    <source>
        <dbReference type="Proteomes" id="UP001415857"/>
    </source>
</evidence>
<dbReference type="GO" id="GO:0061630">
    <property type="term" value="F:ubiquitin protein ligase activity"/>
    <property type="evidence" value="ECO:0007669"/>
    <property type="project" value="UniProtKB-EC"/>
</dbReference>
<dbReference type="Proteomes" id="UP001415857">
    <property type="component" value="Unassembled WGS sequence"/>
</dbReference>
<keyword evidence="5 13" id="KW-0812">Transmembrane</keyword>